<comment type="caution">
    <text evidence="2">The sequence shown here is derived from an EMBL/GenBank/DDBJ whole genome shotgun (WGS) entry which is preliminary data.</text>
</comment>
<organism evidence="2 3">
    <name type="scientific">Larinioides sclopetarius</name>
    <dbReference type="NCBI Taxonomy" id="280406"/>
    <lineage>
        <taxon>Eukaryota</taxon>
        <taxon>Metazoa</taxon>
        <taxon>Ecdysozoa</taxon>
        <taxon>Arthropoda</taxon>
        <taxon>Chelicerata</taxon>
        <taxon>Arachnida</taxon>
        <taxon>Araneae</taxon>
        <taxon>Araneomorphae</taxon>
        <taxon>Entelegynae</taxon>
        <taxon>Araneoidea</taxon>
        <taxon>Araneidae</taxon>
        <taxon>Larinioides</taxon>
    </lineage>
</organism>
<evidence type="ECO:0000313" key="3">
    <source>
        <dbReference type="Proteomes" id="UP001497382"/>
    </source>
</evidence>
<evidence type="ECO:0000256" key="1">
    <source>
        <dbReference type="SAM" id="Coils"/>
    </source>
</evidence>
<keyword evidence="3" id="KW-1185">Reference proteome</keyword>
<sequence>MGTADIAEKVNRAKASIKSNVTKLETFLESADKASVAQLQIKIKTIEQLLKKLDEVQNEFFTIKDVSGLQETANDFEQVDSGLEELEMNCQTVNSCPPCEDTNGEKRYCMESSGLQMKICEAGAKEAWQRSSLSNKPEDSDTRRLTNLMKFLKGEADGEERLKLARSGFDNTHRNDIKDSGIADLDLLDRNKLLKRQRFLQELREQLRCRSQKEYLAQLV</sequence>
<accession>A0AAV2A3N3</accession>
<evidence type="ECO:0000313" key="2">
    <source>
        <dbReference type="EMBL" id="CAL1278645.1"/>
    </source>
</evidence>
<name>A0AAV2A3N3_9ARAC</name>
<protein>
    <submittedName>
        <fullName evidence="2">Uncharacterized protein</fullName>
    </submittedName>
</protein>
<keyword evidence="1" id="KW-0175">Coiled coil</keyword>
<dbReference type="AlphaFoldDB" id="A0AAV2A3N3"/>
<dbReference type="EMBL" id="CAXIEN010000115">
    <property type="protein sequence ID" value="CAL1278645.1"/>
    <property type="molecule type" value="Genomic_DNA"/>
</dbReference>
<reference evidence="2 3" key="1">
    <citation type="submission" date="2024-04" db="EMBL/GenBank/DDBJ databases">
        <authorList>
            <person name="Rising A."/>
            <person name="Reimegard J."/>
            <person name="Sonavane S."/>
            <person name="Akerstrom W."/>
            <person name="Nylinder S."/>
            <person name="Hedman E."/>
            <person name="Kallberg Y."/>
        </authorList>
    </citation>
    <scope>NUCLEOTIDE SEQUENCE [LARGE SCALE GENOMIC DNA]</scope>
</reference>
<dbReference type="Proteomes" id="UP001497382">
    <property type="component" value="Unassembled WGS sequence"/>
</dbReference>
<proteinExistence type="predicted"/>
<feature type="coiled-coil region" evidence="1">
    <location>
        <begin position="36"/>
        <end position="89"/>
    </location>
</feature>
<gene>
    <name evidence="2" type="ORF">LARSCL_LOCUS9911</name>
</gene>